<evidence type="ECO:0000313" key="3">
    <source>
        <dbReference type="EMBL" id="RUO78979.1"/>
    </source>
</evidence>
<reference evidence="3 4" key="1">
    <citation type="journal article" date="2011" name="Front. Microbiol.">
        <title>Genomic signatures of strain selection and enhancement in Bacillus atrophaeus var. globigii, a historical biowarfare simulant.</title>
        <authorList>
            <person name="Gibbons H.S."/>
            <person name="Broomall S.M."/>
            <person name="McNew L.A."/>
            <person name="Daligault H."/>
            <person name="Chapman C."/>
            <person name="Bruce D."/>
            <person name="Karavis M."/>
            <person name="Krepps M."/>
            <person name="McGregor P.A."/>
            <person name="Hong C."/>
            <person name="Park K.H."/>
            <person name="Akmal A."/>
            <person name="Feldman A."/>
            <person name="Lin J.S."/>
            <person name="Chang W.E."/>
            <person name="Higgs B.W."/>
            <person name="Demirev P."/>
            <person name="Lindquist J."/>
            <person name="Liem A."/>
            <person name="Fochler E."/>
            <person name="Read T.D."/>
            <person name="Tapia R."/>
            <person name="Johnson S."/>
            <person name="Bishop-Lilly K.A."/>
            <person name="Detter C."/>
            <person name="Han C."/>
            <person name="Sozhamannan S."/>
            <person name="Rosenzweig C.N."/>
            <person name="Skowronski E.W."/>
        </authorList>
    </citation>
    <scope>NUCLEOTIDE SEQUENCE [LARGE SCALE GENOMIC DNA]</scope>
    <source>
        <strain evidence="3 4">PIT1</strain>
    </source>
</reference>
<name>A0A432ZM74_9GAMM</name>
<sequence length="231" mass="25339">MSSVLKALQKNSAPKLHFGQPLELTAASERKGKSWRLVLGIVIFTLVASVTAWLVMSMQPEPQHVIEPQLTQVVASNAELELGPVTQIIVPTWPTDQQGQRLNPSREIISTGKATGAPEPVNLDQVSPELLANFEEALAASGEAQVPATVIPSLAELSRPLQRQIASFKYDSHQYSSRQASRWIELSGVRLREGEQWQGLQVIRIAPAHVVLSFGNRAFQQPALEDWTNPG</sequence>
<dbReference type="GO" id="GO:0015627">
    <property type="term" value="C:type II protein secretion system complex"/>
    <property type="evidence" value="ECO:0007669"/>
    <property type="project" value="InterPro"/>
</dbReference>
<dbReference type="Proteomes" id="UP000288279">
    <property type="component" value="Unassembled WGS sequence"/>
</dbReference>
<dbReference type="Pfam" id="PF16537">
    <property type="entry name" value="T2SSB"/>
    <property type="match status" value="1"/>
</dbReference>
<evidence type="ECO:0000259" key="2">
    <source>
        <dbReference type="Pfam" id="PF16537"/>
    </source>
</evidence>
<protein>
    <recommendedName>
        <fullName evidence="2">Type II secretion system protein GspB C-terminal domain-containing protein</fullName>
    </recommendedName>
</protein>
<dbReference type="InterPro" id="IPR032389">
    <property type="entry name" value="GspB_C"/>
</dbReference>
<keyword evidence="1" id="KW-1133">Transmembrane helix</keyword>
<feature type="domain" description="Type II secretion system protein GspB C-terminal" evidence="2">
    <location>
        <begin position="168"/>
        <end position="223"/>
    </location>
</feature>
<keyword evidence="1" id="KW-0472">Membrane</keyword>
<organism evidence="3 4">
    <name type="scientific">Pseudidiomarina taiwanensis</name>
    <dbReference type="NCBI Taxonomy" id="337250"/>
    <lineage>
        <taxon>Bacteria</taxon>
        <taxon>Pseudomonadati</taxon>
        <taxon>Pseudomonadota</taxon>
        <taxon>Gammaproteobacteria</taxon>
        <taxon>Alteromonadales</taxon>
        <taxon>Idiomarinaceae</taxon>
        <taxon>Pseudidiomarina</taxon>
    </lineage>
</organism>
<comment type="caution">
    <text evidence="3">The sequence shown here is derived from an EMBL/GenBank/DDBJ whole genome shotgun (WGS) entry which is preliminary data.</text>
</comment>
<keyword evidence="4" id="KW-1185">Reference proteome</keyword>
<dbReference type="RefSeq" id="WP_126824103.1">
    <property type="nucleotide sequence ID" value="NZ_PIQG01000001.1"/>
</dbReference>
<proteinExistence type="predicted"/>
<keyword evidence="1" id="KW-0812">Transmembrane</keyword>
<dbReference type="AlphaFoldDB" id="A0A432ZM74"/>
<evidence type="ECO:0000256" key="1">
    <source>
        <dbReference type="SAM" id="Phobius"/>
    </source>
</evidence>
<evidence type="ECO:0000313" key="4">
    <source>
        <dbReference type="Proteomes" id="UP000288279"/>
    </source>
</evidence>
<dbReference type="EMBL" id="PIQG01000001">
    <property type="protein sequence ID" value="RUO78979.1"/>
    <property type="molecule type" value="Genomic_DNA"/>
</dbReference>
<accession>A0A432ZM74</accession>
<feature type="transmembrane region" description="Helical" evidence="1">
    <location>
        <begin position="37"/>
        <end position="56"/>
    </location>
</feature>
<dbReference type="OrthoDB" id="5432325at2"/>
<gene>
    <name evidence="3" type="ORF">CWI83_00180</name>
</gene>